<dbReference type="EMBL" id="VXIS01000010">
    <property type="protein sequence ID" value="KAA8913989.1"/>
    <property type="molecule type" value="Genomic_DNA"/>
</dbReference>
<evidence type="ECO:0008006" key="3">
    <source>
        <dbReference type="Google" id="ProtNLM"/>
    </source>
</evidence>
<dbReference type="AlphaFoldDB" id="A0A5J5FAB5"/>
<name>A0A5J5FAB5_9PEZI</name>
<organism evidence="1 2">
    <name type="scientific">Sphaerosporella brunnea</name>
    <dbReference type="NCBI Taxonomy" id="1250544"/>
    <lineage>
        <taxon>Eukaryota</taxon>
        <taxon>Fungi</taxon>
        <taxon>Dikarya</taxon>
        <taxon>Ascomycota</taxon>
        <taxon>Pezizomycotina</taxon>
        <taxon>Pezizomycetes</taxon>
        <taxon>Pezizales</taxon>
        <taxon>Pyronemataceae</taxon>
        <taxon>Sphaerosporella</taxon>
    </lineage>
</organism>
<evidence type="ECO:0000313" key="2">
    <source>
        <dbReference type="Proteomes" id="UP000326924"/>
    </source>
</evidence>
<dbReference type="Proteomes" id="UP000326924">
    <property type="component" value="Unassembled WGS sequence"/>
</dbReference>
<keyword evidence="2" id="KW-1185">Reference proteome</keyword>
<gene>
    <name evidence="1" type="ORF">FN846DRAFT_886250</name>
</gene>
<dbReference type="InParanoid" id="A0A5J5FAB5"/>
<evidence type="ECO:0000313" key="1">
    <source>
        <dbReference type="EMBL" id="KAA8913989.1"/>
    </source>
</evidence>
<comment type="caution">
    <text evidence="1">The sequence shown here is derived from an EMBL/GenBank/DDBJ whole genome shotgun (WGS) entry which is preliminary data.</text>
</comment>
<proteinExistence type="predicted"/>
<protein>
    <recommendedName>
        <fullName evidence="3">F-box domain-containing protein</fullName>
    </recommendedName>
</protein>
<reference evidence="1 2" key="1">
    <citation type="submission" date="2019-09" db="EMBL/GenBank/DDBJ databases">
        <title>Draft genome of the ectomycorrhizal ascomycete Sphaerosporella brunnea.</title>
        <authorList>
            <consortium name="DOE Joint Genome Institute"/>
            <person name="Benucci G.M."/>
            <person name="Marozzi G."/>
            <person name="Antonielli L."/>
            <person name="Sanchez S."/>
            <person name="Marco P."/>
            <person name="Wang X."/>
            <person name="Falini L.B."/>
            <person name="Barry K."/>
            <person name="Haridas S."/>
            <person name="Lipzen A."/>
            <person name="Labutti K."/>
            <person name="Grigoriev I.V."/>
            <person name="Murat C."/>
            <person name="Martin F."/>
            <person name="Albertini E."/>
            <person name="Donnini D."/>
            <person name="Bonito G."/>
        </authorList>
    </citation>
    <scope>NUCLEOTIDE SEQUENCE [LARGE SCALE GENOMIC DNA]</scope>
    <source>
        <strain evidence="1 2">Sb_GMNB300</strain>
    </source>
</reference>
<sequence length="308" mass="35170">MATLCSIPPELRIEILSKLPDLRSLAAAICTSRAIYQAFQIARYGVLERVLYAESPLASIIGDIDCLLPQDCVAALQDGSSSVRGKAIDMLCVHQGFVSGWCRQFCVENLQELPAEARNPALPSERMRIQRAFYRFWALSRAIAASGIKSRSSSDHLAFAKRYMWRYSLWEIADLTLIYRYIHDWTAIQRTISALALLDLPVLYGLLFPAFCTFETDVARDLTWDRSWVALFYADRTNRSDDSTAFPPRCICTRRDMPADEYDACLRGTADDIETTLWVECFDEEVRYDLALWDDSRLERMGLFLPLV</sequence>
<accession>A0A5J5FAB5</accession>